<accession>A0AAW2QPY1</accession>
<gene>
    <name evidence="2" type="ORF">Sangu_0319800</name>
</gene>
<dbReference type="AlphaFoldDB" id="A0AAW2QPY1"/>
<evidence type="ECO:0000256" key="1">
    <source>
        <dbReference type="SAM" id="MobiDB-lite"/>
    </source>
</evidence>
<reference evidence="2" key="2">
    <citation type="journal article" date="2024" name="Plant">
        <title>Genomic evolution and insights into agronomic trait innovations of Sesamum species.</title>
        <authorList>
            <person name="Miao H."/>
            <person name="Wang L."/>
            <person name="Qu L."/>
            <person name="Liu H."/>
            <person name="Sun Y."/>
            <person name="Le M."/>
            <person name="Wang Q."/>
            <person name="Wei S."/>
            <person name="Zheng Y."/>
            <person name="Lin W."/>
            <person name="Duan Y."/>
            <person name="Cao H."/>
            <person name="Xiong S."/>
            <person name="Wang X."/>
            <person name="Wei L."/>
            <person name="Li C."/>
            <person name="Ma Q."/>
            <person name="Ju M."/>
            <person name="Zhao R."/>
            <person name="Li G."/>
            <person name="Mu C."/>
            <person name="Tian Q."/>
            <person name="Mei H."/>
            <person name="Zhang T."/>
            <person name="Gao T."/>
            <person name="Zhang H."/>
        </authorList>
    </citation>
    <scope>NUCLEOTIDE SEQUENCE</scope>
    <source>
        <strain evidence="2">G01</strain>
    </source>
</reference>
<evidence type="ECO:0000313" key="2">
    <source>
        <dbReference type="EMBL" id="KAL0370017.1"/>
    </source>
</evidence>
<name>A0AAW2QPY1_9LAMI</name>
<sequence length="82" mass="9331">MPGDRKALKSNPKDMSYPGNVSSSDLKQVAMSDLVHYHAQKVHFLLCSKKHPLPFYRVLSKAKDFTWDKSCQQHSKTLEVLG</sequence>
<proteinExistence type="predicted"/>
<organism evidence="2">
    <name type="scientific">Sesamum angustifolium</name>
    <dbReference type="NCBI Taxonomy" id="2727405"/>
    <lineage>
        <taxon>Eukaryota</taxon>
        <taxon>Viridiplantae</taxon>
        <taxon>Streptophyta</taxon>
        <taxon>Embryophyta</taxon>
        <taxon>Tracheophyta</taxon>
        <taxon>Spermatophyta</taxon>
        <taxon>Magnoliopsida</taxon>
        <taxon>eudicotyledons</taxon>
        <taxon>Gunneridae</taxon>
        <taxon>Pentapetalae</taxon>
        <taxon>asterids</taxon>
        <taxon>lamiids</taxon>
        <taxon>Lamiales</taxon>
        <taxon>Pedaliaceae</taxon>
        <taxon>Sesamum</taxon>
    </lineage>
</organism>
<comment type="caution">
    <text evidence="2">The sequence shown here is derived from an EMBL/GenBank/DDBJ whole genome shotgun (WGS) entry which is preliminary data.</text>
</comment>
<feature type="region of interest" description="Disordered" evidence="1">
    <location>
        <begin position="1"/>
        <end position="21"/>
    </location>
</feature>
<dbReference type="EMBL" id="JACGWK010000002">
    <property type="protein sequence ID" value="KAL0370017.1"/>
    <property type="molecule type" value="Genomic_DNA"/>
</dbReference>
<protein>
    <submittedName>
        <fullName evidence="2">Uncharacterized protein</fullName>
    </submittedName>
</protein>
<reference evidence="2" key="1">
    <citation type="submission" date="2020-06" db="EMBL/GenBank/DDBJ databases">
        <authorList>
            <person name="Li T."/>
            <person name="Hu X."/>
            <person name="Zhang T."/>
            <person name="Song X."/>
            <person name="Zhang H."/>
            <person name="Dai N."/>
            <person name="Sheng W."/>
            <person name="Hou X."/>
            <person name="Wei L."/>
        </authorList>
    </citation>
    <scope>NUCLEOTIDE SEQUENCE</scope>
    <source>
        <strain evidence="2">G01</strain>
        <tissue evidence="2">Leaf</tissue>
    </source>
</reference>